<evidence type="ECO:0000256" key="3">
    <source>
        <dbReference type="ARBA" id="ARBA00022827"/>
    </source>
</evidence>
<dbReference type="InterPro" id="IPR052904">
    <property type="entry name" value="Acyl-CoA_dehydrogenase-like"/>
</dbReference>
<dbReference type="GeneID" id="98155772"/>
<evidence type="ECO:0000313" key="7">
    <source>
        <dbReference type="EMBL" id="KAL2847340.1"/>
    </source>
</evidence>
<dbReference type="InterPro" id="IPR041504">
    <property type="entry name" value="AidB_N"/>
</dbReference>
<keyword evidence="3" id="KW-0274">FAD</keyword>
<dbReference type="SUPFAM" id="SSF47203">
    <property type="entry name" value="Acyl-CoA dehydrogenase C-terminal domain-like"/>
    <property type="match status" value="1"/>
</dbReference>
<evidence type="ECO:0000259" key="6">
    <source>
        <dbReference type="Pfam" id="PF18158"/>
    </source>
</evidence>
<dbReference type="EMBL" id="JBFXLR010000029">
    <property type="protein sequence ID" value="KAL2847340.1"/>
    <property type="molecule type" value="Genomic_DNA"/>
</dbReference>
<dbReference type="InterPro" id="IPR036250">
    <property type="entry name" value="AcylCo_DH-like_C"/>
</dbReference>
<feature type="domain" description="Adaptive response protein AidB N-terminal" evidence="6">
    <location>
        <begin position="19"/>
        <end position="154"/>
    </location>
</feature>
<name>A0ABR4K4V2_9EURO</name>
<dbReference type="PANTHER" id="PTHR42707">
    <property type="entry name" value="ACYL-COA DEHYDROGENASE"/>
    <property type="match status" value="1"/>
</dbReference>
<comment type="caution">
    <text evidence="7">The sequence shown here is derived from an EMBL/GenBank/DDBJ whole genome shotgun (WGS) entry which is preliminary data.</text>
</comment>
<proteinExistence type="inferred from homology"/>
<dbReference type="RefSeq" id="XP_070897663.1">
    <property type="nucleotide sequence ID" value="XM_071040608.1"/>
</dbReference>
<sequence>MPPATATTGHITRPPPLDNTYTSDPSLRRVLGWYLPPTHLPALDSHLTTLGAEAISPQIREWSADAERNQPYVKGFNVWGDQYGVDRLVTSEGWKQLAKWGAKNGVVALGYEDTYGAQRRLAQYAVNYIYSPSSGMASCPISMTDGAALILSQEIARRNLPADHAFSVTLRHLLSRGDGNDVDFWTSGQWMTERAGGSDVANTETWAVHSPVSSPSSGGISGGRKGDGDGAVEEGEYLIRGFKFFSSATDANVALLLAKTEPSGKLSTFLAPLRLSSPSSSPAPSTPGSQVTNGIRIHRLKTKLGTKELPTAELVLHDTRAHLVGDLNKGVSTIAPLLNITRTHTFIGSLGAWRRALSIAKGFARARTTVGEPLWLIPMHLRVLAEGEGRHRAAMEVGFFTVGVMGVVENEDDHSGADSVAEGKGKVKAEHLPRPGAEARIVFRTLTALCKAVVSKMAIAGIQECQEALGGVGYMDEADEPEFNVSRILRNTLVNSIWEGTTNVLASEFVRFLVKGRGENLVVFSKWVERVLALIAPGEIKGVLVEAWTAWKGRVLDAVSKEKIESVLADGRRAMFTLAWVLCGILLVLDGQRDGDGVTGEIARRWVLQGEIGVGDTVWRDIVFPRKAAAVDEESIRWDCRIVWGEELPAVAVGHRSMKL</sequence>
<evidence type="ECO:0008006" key="9">
    <source>
        <dbReference type="Google" id="ProtNLM"/>
    </source>
</evidence>
<evidence type="ECO:0000259" key="5">
    <source>
        <dbReference type="Pfam" id="PF00441"/>
    </source>
</evidence>
<feature type="domain" description="Acyl-CoA dehydrogenase/oxidase C-terminal" evidence="5">
    <location>
        <begin position="444"/>
        <end position="507"/>
    </location>
</feature>
<reference evidence="7 8" key="1">
    <citation type="submission" date="2024-07" db="EMBL/GenBank/DDBJ databases">
        <title>Section-level genome sequencing and comparative genomics of Aspergillus sections Usti and Cavernicolus.</title>
        <authorList>
            <consortium name="Lawrence Berkeley National Laboratory"/>
            <person name="Nybo J.L."/>
            <person name="Vesth T.C."/>
            <person name="Theobald S."/>
            <person name="Frisvad J.C."/>
            <person name="Larsen T.O."/>
            <person name="Kjaerboelling I."/>
            <person name="Rothschild-Mancinelli K."/>
            <person name="Lyhne E.K."/>
            <person name="Kogle M.E."/>
            <person name="Barry K."/>
            <person name="Clum A."/>
            <person name="Na H."/>
            <person name="Ledsgaard L."/>
            <person name="Lin J."/>
            <person name="Lipzen A."/>
            <person name="Kuo A."/>
            <person name="Riley R."/>
            <person name="Mondo S."/>
            <person name="LaButti K."/>
            <person name="Haridas S."/>
            <person name="Pangalinan J."/>
            <person name="Salamov A.A."/>
            <person name="Simmons B.A."/>
            <person name="Magnuson J.K."/>
            <person name="Chen J."/>
            <person name="Drula E."/>
            <person name="Henrissat B."/>
            <person name="Wiebenga A."/>
            <person name="Lubbers R.J."/>
            <person name="Gomes A.C."/>
            <person name="Macurrencykelacurrency M.R."/>
            <person name="Stajich J."/>
            <person name="Grigoriev I.V."/>
            <person name="Mortensen U.H."/>
            <person name="De vries R.P."/>
            <person name="Baker S.E."/>
            <person name="Andersen M.R."/>
        </authorList>
    </citation>
    <scope>NUCLEOTIDE SEQUENCE [LARGE SCALE GENOMIC DNA]</scope>
    <source>
        <strain evidence="7 8">CBS 756.74</strain>
    </source>
</reference>
<dbReference type="PANTHER" id="PTHR42707:SF2">
    <property type="entry name" value="ACD11 DEHYDROGENASE"/>
    <property type="match status" value="1"/>
</dbReference>
<evidence type="ECO:0000313" key="8">
    <source>
        <dbReference type="Proteomes" id="UP001610444"/>
    </source>
</evidence>
<evidence type="ECO:0000256" key="4">
    <source>
        <dbReference type="SAM" id="MobiDB-lite"/>
    </source>
</evidence>
<dbReference type="Gene3D" id="2.40.110.20">
    <property type="match status" value="1"/>
</dbReference>
<feature type="region of interest" description="Disordered" evidence="4">
    <location>
        <begin position="209"/>
        <end position="228"/>
    </location>
</feature>
<organism evidence="7 8">
    <name type="scientific">Aspergillus pseudodeflectus</name>
    <dbReference type="NCBI Taxonomy" id="176178"/>
    <lineage>
        <taxon>Eukaryota</taxon>
        <taxon>Fungi</taxon>
        <taxon>Dikarya</taxon>
        <taxon>Ascomycota</taxon>
        <taxon>Pezizomycotina</taxon>
        <taxon>Eurotiomycetes</taxon>
        <taxon>Eurotiomycetidae</taxon>
        <taxon>Eurotiales</taxon>
        <taxon>Aspergillaceae</taxon>
        <taxon>Aspergillus</taxon>
        <taxon>Aspergillus subgen. Nidulantes</taxon>
    </lineage>
</organism>
<evidence type="ECO:0000256" key="1">
    <source>
        <dbReference type="ARBA" id="ARBA00009347"/>
    </source>
</evidence>
<feature type="region of interest" description="Disordered" evidence="4">
    <location>
        <begin position="1"/>
        <end position="20"/>
    </location>
</feature>
<accession>A0ABR4K4V2</accession>
<dbReference type="Gene3D" id="1.20.140.10">
    <property type="entry name" value="Butyryl-CoA Dehydrogenase, subunit A, domain 3"/>
    <property type="match status" value="1"/>
</dbReference>
<gene>
    <name evidence="7" type="ORF">BJX68DRAFT_239989</name>
</gene>
<dbReference type="Pfam" id="PF00441">
    <property type="entry name" value="Acyl-CoA_dh_1"/>
    <property type="match status" value="1"/>
</dbReference>
<comment type="similarity">
    <text evidence="1">Belongs to the acyl-CoA dehydrogenase family.</text>
</comment>
<dbReference type="InterPro" id="IPR009075">
    <property type="entry name" value="AcylCo_DH/oxidase_C"/>
</dbReference>
<dbReference type="Gene3D" id="6.10.250.600">
    <property type="match status" value="1"/>
</dbReference>
<keyword evidence="2" id="KW-0285">Flavoprotein</keyword>
<dbReference type="Proteomes" id="UP001610444">
    <property type="component" value="Unassembled WGS sequence"/>
</dbReference>
<dbReference type="InterPro" id="IPR009100">
    <property type="entry name" value="AcylCoA_DH/oxidase_NM_dom_sf"/>
</dbReference>
<protein>
    <recommendedName>
        <fullName evidence="9">Acyl-CoA dehydrogenase</fullName>
    </recommendedName>
</protein>
<dbReference type="Pfam" id="PF18158">
    <property type="entry name" value="AidB_N"/>
    <property type="match status" value="1"/>
</dbReference>
<evidence type="ECO:0000256" key="2">
    <source>
        <dbReference type="ARBA" id="ARBA00022630"/>
    </source>
</evidence>
<dbReference type="SUPFAM" id="SSF56645">
    <property type="entry name" value="Acyl-CoA dehydrogenase NM domain-like"/>
    <property type="match status" value="1"/>
</dbReference>
<keyword evidence="8" id="KW-1185">Reference proteome</keyword>
<feature type="compositionally biased region" description="Polar residues" evidence="4">
    <location>
        <begin position="1"/>
        <end position="10"/>
    </location>
</feature>